<evidence type="ECO:0008006" key="3">
    <source>
        <dbReference type="Google" id="ProtNLM"/>
    </source>
</evidence>
<dbReference type="AlphaFoldDB" id="A0A2T3G2F3"/>
<dbReference type="Gene3D" id="3.30.2000.30">
    <property type="match status" value="1"/>
</dbReference>
<gene>
    <name evidence="1" type="ORF">C7U55_02600</name>
</gene>
<dbReference type="InterPro" id="IPR053745">
    <property type="entry name" value="Viral_Tail_Comp_sf"/>
</dbReference>
<accession>A0A2T3G2F3</accession>
<dbReference type="EMBL" id="PYLP01000002">
    <property type="protein sequence ID" value="PST41693.1"/>
    <property type="molecule type" value="Genomic_DNA"/>
</dbReference>
<sequence length="138" mass="16342">MDPQQELFSYLLVTLKKEYRDMVFDGFMPPEKTTYPFIYLADSQQTDDYSNKTAIFNNVYQTIHIWNDSPKKRGTVSNMALKIKNIVRRLEYTSNYKWEIRNIEQRILEDTTTKTPLMHVVLELEFKSSSKGGKRSDQ</sequence>
<keyword evidence="2" id="KW-1185">Reference proteome</keyword>
<dbReference type="GeneID" id="77469996"/>
<protein>
    <recommendedName>
        <fullName evidence="3">DUF3168 domain-containing protein</fullName>
    </recommendedName>
</protein>
<comment type="caution">
    <text evidence="1">The sequence shown here is derived from an EMBL/GenBank/DDBJ whole genome shotgun (WGS) entry which is preliminary data.</text>
</comment>
<dbReference type="Proteomes" id="UP000241201">
    <property type="component" value="Unassembled WGS sequence"/>
</dbReference>
<proteinExistence type="predicted"/>
<reference evidence="2" key="1">
    <citation type="submission" date="2018-03" db="EMBL/GenBank/DDBJ databases">
        <title>Lachnoclostridium SNUG30370 gen.nov., sp.nov., isolated from human faeces.</title>
        <authorList>
            <person name="Seo B."/>
            <person name="Jeon K."/>
            <person name="Ko G."/>
        </authorList>
    </citation>
    <scope>NUCLEOTIDE SEQUENCE [LARGE SCALE GENOMIC DNA]</scope>
    <source>
        <strain evidence="2">SNUG30370</strain>
    </source>
</reference>
<organism evidence="1 2">
    <name type="scientific">Faecalibacillus faecis</name>
    <dbReference type="NCBI Taxonomy" id="1982628"/>
    <lineage>
        <taxon>Bacteria</taxon>
        <taxon>Bacillati</taxon>
        <taxon>Bacillota</taxon>
        <taxon>Erysipelotrichia</taxon>
        <taxon>Erysipelotrichales</taxon>
        <taxon>Coprobacillaceae</taxon>
        <taxon>Faecalibacillus</taxon>
    </lineage>
</organism>
<name>A0A2T3G2F3_9FIRM</name>
<dbReference type="RefSeq" id="WP_106987219.1">
    <property type="nucleotide sequence ID" value="NZ_DAWBWI010000303.1"/>
</dbReference>
<evidence type="ECO:0000313" key="2">
    <source>
        <dbReference type="Proteomes" id="UP000241201"/>
    </source>
</evidence>
<evidence type="ECO:0000313" key="1">
    <source>
        <dbReference type="EMBL" id="PST41693.1"/>
    </source>
</evidence>